<dbReference type="Proteomes" id="UP000551563">
    <property type="component" value="Unassembled WGS sequence"/>
</dbReference>
<dbReference type="EMBL" id="DUMN01000082">
    <property type="protein sequence ID" value="HHV66515.1"/>
    <property type="molecule type" value="Genomic_DNA"/>
</dbReference>
<protein>
    <submittedName>
        <fullName evidence="2">Uncharacterized protein</fullName>
    </submittedName>
</protein>
<sequence>MLIRDGATHEEAGEGRGFDTGREHDYLSAATTVVFADRKLTAISADLQ</sequence>
<evidence type="ECO:0000313" key="2">
    <source>
        <dbReference type="EMBL" id="HHV66515.1"/>
    </source>
</evidence>
<accession>A0A7V6TY44</accession>
<evidence type="ECO:0000256" key="1">
    <source>
        <dbReference type="SAM" id="MobiDB-lite"/>
    </source>
</evidence>
<name>A0A7V6TY44_9HYPH</name>
<gene>
    <name evidence="2" type="ORF">GXX48_02525</name>
</gene>
<evidence type="ECO:0000313" key="3">
    <source>
        <dbReference type="Proteomes" id="UP000551563"/>
    </source>
</evidence>
<dbReference type="AlphaFoldDB" id="A0A7V6TY44"/>
<proteinExistence type="predicted"/>
<comment type="caution">
    <text evidence="2">The sequence shown here is derived from an EMBL/GenBank/DDBJ whole genome shotgun (WGS) entry which is preliminary data.</text>
</comment>
<organism evidence="2 3">
    <name type="scientific">Brucella intermedia</name>
    <dbReference type="NCBI Taxonomy" id="94625"/>
    <lineage>
        <taxon>Bacteria</taxon>
        <taxon>Pseudomonadati</taxon>
        <taxon>Pseudomonadota</taxon>
        <taxon>Alphaproteobacteria</taxon>
        <taxon>Hyphomicrobiales</taxon>
        <taxon>Brucellaceae</taxon>
        <taxon>Brucella/Ochrobactrum group</taxon>
        <taxon>Brucella</taxon>
    </lineage>
</organism>
<feature type="region of interest" description="Disordered" evidence="1">
    <location>
        <begin position="1"/>
        <end position="22"/>
    </location>
</feature>
<reference evidence="2 3" key="1">
    <citation type="journal article" date="2020" name="Biotechnol. Biofuels">
        <title>New insights from the biogas microbiome by comprehensive genome-resolved metagenomics of nearly 1600 species originating from multiple anaerobic digesters.</title>
        <authorList>
            <person name="Campanaro S."/>
            <person name="Treu L."/>
            <person name="Rodriguez-R L.M."/>
            <person name="Kovalovszki A."/>
            <person name="Ziels R.M."/>
            <person name="Maus I."/>
            <person name="Zhu X."/>
            <person name="Kougias P.G."/>
            <person name="Basile A."/>
            <person name="Luo G."/>
            <person name="Schluter A."/>
            <person name="Konstantinidis K.T."/>
            <person name="Angelidaki I."/>
        </authorList>
    </citation>
    <scope>NUCLEOTIDE SEQUENCE [LARGE SCALE GENOMIC DNA]</scope>
    <source>
        <strain evidence="2">AS04akNAM_66</strain>
    </source>
</reference>